<dbReference type="RefSeq" id="WP_189372883.1">
    <property type="nucleotide sequence ID" value="NZ_BMYW01000002.1"/>
</dbReference>
<reference evidence="2" key="1">
    <citation type="journal article" date="2019" name="Int. J. Syst. Evol. Microbiol.">
        <title>The Global Catalogue of Microorganisms (GCM) 10K type strain sequencing project: providing services to taxonomists for standard genome sequencing and annotation.</title>
        <authorList>
            <consortium name="The Broad Institute Genomics Platform"/>
            <consortium name="The Broad Institute Genome Sequencing Center for Infectious Disease"/>
            <person name="Wu L."/>
            <person name="Ma J."/>
        </authorList>
    </citation>
    <scope>NUCLEOTIDE SEQUENCE [LARGE SCALE GENOMIC DNA]</scope>
    <source>
        <strain evidence="2">KCTC 32041</strain>
    </source>
</reference>
<gene>
    <name evidence="1" type="ORF">GCM10011290_08130</name>
</gene>
<protein>
    <submittedName>
        <fullName evidence="1">Uncharacterized protein</fullName>
    </submittedName>
</protein>
<dbReference type="EMBL" id="BMYW01000002">
    <property type="protein sequence ID" value="GGX82946.1"/>
    <property type="molecule type" value="Genomic_DNA"/>
</dbReference>
<name>A0ABQ2YIA1_9NEIS</name>
<sequence>MKSADDTVAFPSIKRAEALLASTPDTSITINSVSDLDIKLGLTFYTKAYPEANYILAGIQSVHSKVIIELSNQLPLSWVASVLVTGEISPNQLAYPFSSNSDQFSMRLNNEITLEHDENGWRIPPYDSRKYSVRVGLGMGMEEIYWGCSVTVAPNSNVLLEADAYELFRLDMIVPVGYPVTPMPPDAWQIPLGSKALLSFSASGIGTLTFVTANQTAQSPP</sequence>
<organism evidence="1 2">
    <name type="scientific">Vogesella alkaliphila</name>
    <dbReference type="NCBI Taxonomy" id="1193621"/>
    <lineage>
        <taxon>Bacteria</taxon>
        <taxon>Pseudomonadati</taxon>
        <taxon>Pseudomonadota</taxon>
        <taxon>Betaproteobacteria</taxon>
        <taxon>Neisseriales</taxon>
        <taxon>Chromobacteriaceae</taxon>
        <taxon>Vogesella</taxon>
    </lineage>
</organism>
<dbReference type="Proteomes" id="UP000600877">
    <property type="component" value="Unassembled WGS sequence"/>
</dbReference>
<proteinExistence type="predicted"/>
<evidence type="ECO:0000313" key="1">
    <source>
        <dbReference type="EMBL" id="GGX82946.1"/>
    </source>
</evidence>
<evidence type="ECO:0000313" key="2">
    <source>
        <dbReference type="Proteomes" id="UP000600877"/>
    </source>
</evidence>
<keyword evidence="2" id="KW-1185">Reference proteome</keyword>
<comment type="caution">
    <text evidence="1">The sequence shown here is derived from an EMBL/GenBank/DDBJ whole genome shotgun (WGS) entry which is preliminary data.</text>
</comment>
<accession>A0ABQ2YIA1</accession>